<gene>
    <name evidence="4" type="ORF">EA722_09350</name>
</gene>
<evidence type="ECO:0000313" key="4">
    <source>
        <dbReference type="EMBL" id="RSP76143.1"/>
    </source>
</evidence>
<organism evidence="4 5">
    <name type="scientific">Acinetobacter baumannii</name>
    <dbReference type="NCBI Taxonomy" id="470"/>
    <lineage>
        <taxon>Bacteria</taxon>
        <taxon>Pseudomonadati</taxon>
        <taxon>Pseudomonadota</taxon>
        <taxon>Gammaproteobacteria</taxon>
        <taxon>Moraxellales</taxon>
        <taxon>Moraxellaceae</taxon>
        <taxon>Acinetobacter</taxon>
        <taxon>Acinetobacter calcoaceticus/baumannii complex</taxon>
    </lineage>
</organism>
<dbReference type="PANTHER" id="PTHR35303:SF8">
    <property type="entry name" value="GAMMA-BUTYROBETAINE HYDROXYLASE-LIKE N-TERMINAL DOMAIN-CONTAINING PROTEIN"/>
    <property type="match status" value="1"/>
</dbReference>
<evidence type="ECO:0000313" key="5">
    <source>
        <dbReference type="Proteomes" id="UP000269597"/>
    </source>
</evidence>
<evidence type="ECO:0000256" key="2">
    <source>
        <dbReference type="ARBA" id="ARBA00023004"/>
    </source>
</evidence>
<dbReference type="GO" id="GO:0046872">
    <property type="term" value="F:metal ion binding"/>
    <property type="evidence" value="ECO:0007669"/>
    <property type="project" value="UniProtKB-KW"/>
</dbReference>
<evidence type="ECO:0000259" key="3">
    <source>
        <dbReference type="Pfam" id="PF06155"/>
    </source>
</evidence>
<proteinExistence type="predicted"/>
<dbReference type="InterPro" id="IPR010376">
    <property type="entry name" value="GBBH-like_N"/>
</dbReference>
<dbReference type="InterPro" id="IPR038492">
    <property type="entry name" value="GBBH-like_N_sf"/>
</dbReference>
<name>A0A429LFS7_ACIBA</name>
<sequence length="94" mass="10893">MQIRPDIRVDTINKQVHFIWTDGSSICLSHQSLREICPCGFCRAKRIKQIKKIEHQNVEMTAMFDQGYGAQICFSDGHDKGIFPWAFLKEFAKC</sequence>
<dbReference type="EMBL" id="RFBY01000025">
    <property type="protein sequence ID" value="RSP76143.1"/>
    <property type="molecule type" value="Genomic_DNA"/>
</dbReference>
<reference evidence="4 5" key="1">
    <citation type="submission" date="2018-10" db="EMBL/GenBank/DDBJ databases">
        <title>GWAS and RNA-Seq identify cryptic mechanisms of antimicrobial resistance in Acinetobacter baumannii.</title>
        <authorList>
            <person name="Sahl J.W."/>
        </authorList>
    </citation>
    <scope>NUCLEOTIDE SEQUENCE [LARGE SCALE GENOMIC DNA]</scope>
    <source>
        <strain evidence="4 5">TG31299</strain>
    </source>
</reference>
<dbReference type="RefSeq" id="WP_125564949.1">
    <property type="nucleotide sequence ID" value="NZ_JBDNEF010000063.1"/>
</dbReference>
<keyword evidence="2" id="KW-0408">Iron</keyword>
<protein>
    <submittedName>
        <fullName evidence="4">DUF971 domain-containing protein</fullName>
    </submittedName>
</protein>
<dbReference type="AlphaFoldDB" id="A0A429LFS7"/>
<feature type="domain" description="Gamma-butyrobetaine hydroxylase-like N-terminal" evidence="3">
    <location>
        <begin position="8"/>
        <end position="88"/>
    </location>
</feature>
<evidence type="ECO:0000256" key="1">
    <source>
        <dbReference type="ARBA" id="ARBA00022723"/>
    </source>
</evidence>
<dbReference type="Pfam" id="PF06155">
    <property type="entry name" value="GBBH-like_N"/>
    <property type="match status" value="1"/>
</dbReference>
<dbReference type="Gene3D" id="3.30.2020.30">
    <property type="match status" value="1"/>
</dbReference>
<accession>A0A429LFS7</accession>
<dbReference type="Proteomes" id="UP000269597">
    <property type="component" value="Unassembled WGS sequence"/>
</dbReference>
<keyword evidence="1" id="KW-0479">Metal-binding</keyword>
<comment type="caution">
    <text evidence="4">The sequence shown here is derived from an EMBL/GenBank/DDBJ whole genome shotgun (WGS) entry which is preliminary data.</text>
</comment>
<dbReference type="PANTHER" id="PTHR35303">
    <property type="entry name" value="OS02G0197800 PROTEIN"/>
    <property type="match status" value="1"/>
</dbReference>